<name>A0A8C6JQS2_MELUD</name>
<protein>
    <submittedName>
        <fullName evidence="1">Uncharacterized protein</fullName>
    </submittedName>
</protein>
<evidence type="ECO:0000313" key="1">
    <source>
        <dbReference type="Ensembl" id="ENSMUNP00000015651.2"/>
    </source>
</evidence>
<proteinExistence type="predicted"/>
<accession>A0A8C6JQS2</accession>
<organism evidence="1 2">
    <name type="scientific">Melopsittacus undulatus</name>
    <name type="common">Budgerigar</name>
    <name type="synonym">Psittacus undulatus</name>
    <dbReference type="NCBI Taxonomy" id="13146"/>
    <lineage>
        <taxon>Eukaryota</taxon>
        <taxon>Metazoa</taxon>
        <taxon>Chordata</taxon>
        <taxon>Craniata</taxon>
        <taxon>Vertebrata</taxon>
        <taxon>Euteleostomi</taxon>
        <taxon>Archelosauria</taxon>
        <taxon>Archosauria</taxon>
        <taxon>Dinosauria</taxon>
        <taxon>Saurischia</taxon>
        <taxon>Theropoda</taxon>
        <taxon>Coelurosauria</taxon>
        <taxon>Aves</taxon>
        <taxon>Neognathae</taxon>
        <taxon>Neoaves</taxon>
        <taxon>Telluraves</taxon>
        <taxon>Australaves</taxon>
        <taxon>Psittaciformes</taxon>
        <taxon>Psittaculidae</taxon>
        <taxon>Melopsittacus</taxon>
    </lineage>
</organism>
<accession>A0A8V5HG00</accession>
<reference evidence="1" key="3">
    <citation type="submission" date="2025-09" db="UniProtKB">
        <authorList>
            <consortium name="Ensembl"/>
        </authorList>
    </citation>
    <scope>IDENTIFICATION</scope>
</reference>
<keyword evidence="2" id="KW-1185">Reference proteome</keyword>
<sequence>MAEDHGLSDGDAAIDVAESFVLLLPAPAHEEVLPDVAEGELVLPQHYHDGVGDDSLSELPHGCLEGGREQQHLAALGESPGEKEKELSALRVDHDVGFIQHEEGDLLQVHNLLLETPIQHRSWRPDDDLLLYRDKPLGSAPRQHFRAWANPPASAFPFPTLPAGISRWH</sequence>
<reference evidence="1" key="2">
    <citation type="submission" date="2025-08" db="UniProtKB">
        <authorList>
            <consortium name="Ensembl"/>
        </authorList>
    </citation>
    <scope>IDENTIFICATION</scope>
</reference>
<dbReference type="Ensembl" id="ENSMUNT00000017995.2">
    <property type="protein sequence ID" value="ENSMUNP00000015651.2"/>
    <property type="gene ID" value="ENSMUNG00000012063.2"/>
</dbReference>
<dbReference type="Proteomes" id="UP000694405">
    <property type="component" value="Chromosome 15"/>
</dbReference>
<dbReference type="AlphaFoldDB" id="A0A8C6JQS2"/>
<evidence type="ECO:0000313" key="2">
    <source>
        <dbReference type="Proteomes" id="UP000694405"/>
    </source>
</evidence>
<reference evidence="1" key="1">
    <citation type="submission" date="2020-03" db="EMBL/GenBank/DDBJ databases">
        <title>Melopsittacus undulatus (budgerigar) genome, bMelUnd1, maternal haplotype with Z.</title>
        <authorList>
            <person name="Gedman G."/>
            <person name="Mountcastle J."/>
            <person name="Haase B."/>
            <person name="Formenti G."/>
            <person name="Wright T."/>
            <person name="Apodaca J."/>
            <person name="Pelan S."/>
            <person name="Chow W."/>
            <person name="Rhie A."/>
            <person name="Howe K."/>
            <person name="Fedrigo O."/>
            <person name="Jarvis E.D."/>
        </authorList>
    </citation>
    <scope>NUCLEOTIDE SEQUENCE [LARGE SCALE GENOMIC DNA]</scope>
</reference>